<dbReference type="PANTHER" id="PTHR45899">
    <property type="entry name" value="RHO GTPASE ACTIVATING PROTEIN AT 15B, ISOFORM C"/>
    <property type="match status" value="1"/>
</dbReference>
<evidence type="ECO:0000313" key="2">
    <source>
        <dbReference type="Proteomes" id="UP000838756"/>
    </source>
</evidence>
<reference evidence="1" key="1">
    <citation type="submission" date="2022-03" db="EMBL/GenBank/DDBJ databases">
        <authorList>
            <person name="Lindestad O."/>
        </authorList>
    </citation>
    <scope>NUCLEOTIDE SEQUENCE</scope>
</reference>
<dbReference type="GO" id="GO:0005737">
    <property type="term" value="C:cytoplasm"/>
    <property type="evidence" value="ECO:0007669"/>
    <property type="project" value="TreeGrafter"/>
</dbReference>
<dbReference type="OrthoDB" id="29546at2759"/>
<accession>A0A8S4QFM9</accession>
<dbReference type="InterPro" id="IPR052227">
    <property type="entry name" value="Arf-Rho-GAP_ANK-PH_domain"/>
</dbReference>
<keyword evidence="2" id="KW-1185">Reference proteome</keyword>
<dbReference type="PANTHER" id="PTHR45899:SF2">
    <property type="entry name" value="RHO GTPASE ACTIVATING PROTEIN AT 15B, ISOFORM C"/>
    <property type="match status" value="1"/>
</dbReference>
<feature type="non-terminal residue" evidence="1">
    <location>
        <position position="1"/>
    </location>
</feature>
<dbReference type="GO" id="GO:0005547">
    <property type="term" value="F:phosphatidylinositol-3,4,5-trisphosphate binding"/>
    <property type="evidence" value="ECO:0007669"/>
    <property type="project" value="TreeGrafter"/>
</dbReference>
<protein>
    <submittedName>
        <fullName evidence="1">Jg24902 protein</fullName>
    </submittedName>
</protein>
<name>A0A8S4QFM9_9NEOP</name>
<dbReference type="EMBL" id="CAKXAJ010005942">
    <property type="protein sequence ID" value="CAH2209454.1"/>
    <property type="molecule type" value="Genomic_DNA"/>
</dbReference>
<dbReference type="AlphaFoldDB" id="A0A8S4QFM9"/>
<comment type="caution">
    <text evidence="1">The sequence shown here is derived from an EMBL/GenBank/DDBJ whole genome shotgun (WGS) entry which is preliminary data.</text>
</comment>
<proteinExistence type="predicted"/>
<organism evidence="1 2">
    <name type="scientific">Pararge aegeria aegeria</name>
    <dbReference type="NCBI Taxonomy" id="348720"/>
    <lineage>
        <taxon>Eukaryota</taxon>
        <taxon>Metazoa</taxon>
        <taxon>Ecdysozoa</taxon>
        <taxon>Arthropoda</taxon>
        <taxon>Hexapoda</taxon>
        <taxon>Insecta</taxon>
        <taxon>Pterygota</taxon>
        <taxon>Neoptera</taxon>
        <taxon>Endopterygota</taxon>
        <taxon>Lepidoptera</taxon>
        <taxon>Glossata</taxon>
        <taxon>Ditrysia</taxon>
        <taxon>Papilionoidea</taxon>
        <taxon>Nymphalidae</taxon>
        <taxon>Satyrinae</taxon>
        <taxon>Satyrini</taxon>
        <taxon>Parargina</taxon>
        <taxon>Pararge</taxon>
    </lineage>
</organism>
<sequence length="95" mass="10830">TQAADAETKQLCPSDGSANLILDCPHATLYLRFPHERDLKGWKYMVKLAAHNNGAYIHHQQLTKDNIPVIVDKSLSFIYAHGMYSFLMKCLRILK</sequence>
<evidence type="ECO:0000313" key="1">
    <source>
        <dbReference type="EMBL" id="CAH2209454.1"/>
    </source>
</evidence>
<gene>
    <name evidence="1" type="primary">jg24902</name>
    <name evidence="1" type="ORF">PAEG_LOCUS1853</name>
</gene>
<dbReference type="Proteomes" id="UP000838756">
    <property type="component" value="Unassembled WGS sequence"/>
</dbReference>